<accession>A0ABD1EJA4</accession>
<keyword evidence="1" id="KW-1133">Transmembrane helix</keyword>
<organism evidence="2 3">
    <name type="scientific">Hypothenemus hampei</name>
    <name type="common">Coffee berry borer</name>
    <dbReference type="NCBI Taxonomy" id="57062"/>
    <lineage>
        <taxon>Eukaryota</taxon>
        <taxon>Metazoa</taxon>
        <taxon>Ecdysozoa</taxon>
        <taxon>Arthropoda</taxon>
        <taxon>Hexapoda</taxon>
        <taxon>Insecta</taxon>
        <taxon>Pterygota</taxon>
        <taxon>Neoptera</taxon>
        <taxon>Endopterygota</taxon>
        <taxon>Coleoptera</taxon>
        <taxon>Polyphaga</taxon>
        <taxon>Cucujiformia</taxon>
        <taxon>Curculionidae</taxon>
        <taxon>Scolytinae</taxon>
        <taxon>Hypothenemus</taxon>
    </lineage>
</organism>
<gene>
    <name evidence="2" type="ORF">ABEB36_009691</name>
</gene>
<name>A0ABD1EJA4_HYPHA</name>
<feature type="transmembrane region" description="Helical" evidence="1">
    <location>
        <begin position="12"/>
        <end position="29"/>
    </location>
</feature>
<keyword evidence="1" id="KW-0812">Transmembrane</keyword>
<keyword evidence="3" id="KW-1185">Reference proteome</keyword>
<dbReference type="EMBL" id="JBDJPC010000007">
    <property type="protein sequence ID" value="KAL1494018.1"/>
    <property type="molecule type" value="Genomic_DNA"/>
</dbReference>
<evidence type="ECO:0000313" key="3">
    <source>
        <dbReference type="Proteomes" id="UP001566132"/>
    </source>
</evidence>
<dbReference type="AlphaFoldDB" id="A0ABD1EJA4"/>
<sequence>MPLNEDRQGSALPIVCVVALTVSVLFLLYSRSDSSKGYLDKLKNKSETINETLNLRKKVTIREQQPSCPPRSKTLELTSITHDILWEKFHCKPQDVTNPEKHKIPKFYFNHSLKNNSSNETQNAIVNFIIAALLLTSLGAALLEFYRAKIGNSPKSEKKKGLKAPVNRKCSLADLTVLKHHRKELVRRESVLEQHCEEEEGSRLYDSFKSPLHRRCSFPVSLPSSVDSLSPGPRKSRKLSLSADRRLSFINESGRKLSLIPDDVDLLRRGSFIQEETSSSPDRRHSRLVHRH</sequence>
<evidence type="ECO:0000313" key="2">
    <source>
        <dbReference type="EMBL" id="KAL1494018.1"/>
    </source>
</evidence>
<feature type="transmembrane region" description="Helical" evidence="1">
    <location>
        <begin position="124"/>
        <end position="146"/>
    </location>
</feature>
<dbReference type="Proteomes" id="UP001566132">
    <property type="component" value="Unassembled WGS sequence"/>
</dbReference>
<protein>
    <submittedName>
        <fullName evidence="2">Uncharacterized protein</fullName>
    </submittedName>
</protein>
<comment type="caution">
    <text evidence="2">The sequence shown here is derived from an EMBL/GenBank/DDBJ whole genome shotgun (WGS) entry which is preliminary data.</text>
</comment>
<proteinExistence type="predicted"/>
<evidence type="ECO:0000256" key="1">
    <source>
        <dbReference type="SAM" id="Phobius"/>
    </source>
</evidence>
<reference evidence="2 3" key="1">
    <citation type="submission" date="2024-05" db="EMBL/GenBank/DDBJ databases">
        <title>Genetic variation in Jamaican populations of the coffee berry borer (Hypothenemus hampei).</title>
        <authorList>
            <person name="Errbii M."/>
            <person name="Myrie A."/>
        </authorList>
    </citation>
    <scope>NUCLEOTIDE SEQUENCE [LARGE SCALE GENOMIC DNA]</scope>
    <source>
        <strain evidence="2">JA-Hopewell-2020-01-JO</strain>
        <tissue evidence="2">Whole body</tissue>
    </source>
</reference>
<keyword evidence="1" id="KW-0472">Membrane</keyword>